<reference evidence="1" key="1">
    <citation type="submission" date="2023-08" db="EMBL/GenBank/DDBJ databases">
        <title>Reference Genome Resource for the Citrus Pathogen Phytophthora citrophthora.</title>
        <authorList>
            <person name="Moller H."/>
            <person name="Coetzee B."/>
            <person name="Rose L.J."/>
            <person name="Van Niekerk J.M."/>
        </authorList>
    </citation>
    <scope>NUCLEOTIDE SEQUENCE</scope>
    <source>
        <strain evidence="1">STE-U-9442</strain>
    </source>
</reference>
<name>A0AAD9GYD6_9STRA</name>
<comment type="caution">
    <text evidence="1">The sequence shown here is derived from an EMBL/GenBank/DDBJ whole genome shotgun (WGS) entry which is preliminary data.</text>
</comment>
<dbReference type="EMBL" id="JASMQC010000003">
    <property type="protein sequence ID" value="KAK1946453.1"/>
    <property type="molecule type" value="Genomic_DNA"/>
</dbReference>
<proteinExistence type="predicted"/>
<evidence type="ECO:0000313" key="1">
    <source>
        <dbReference type="EMBL" id="KAK1946453.1"/>
    </source>
</evidence>
<evidence type="ECO:0000313" key="2">
    <source>
        <dbReference type="Proteomes" id="UP001259832"/>
    </source>
</evidence>
<dbReference type="PANTHER" id="PTHR40866">
    <property type="entry name" value="BED-TYPE DOMAIN-CONTAINING PROTEIN"/>
    <property type="match status" value="1"/>
</dbReference>
<dbReference type="AlphaFoldDB" id="A0AAD9GYD6"/>
<organism evidence="1 2">
    <name type="scientific">Phytophthora citrophthora</name>
    <dbReference type="NCBI Taxonomy" id="4793"/>
    <lineage>
        <taxon>Eukaryota</taxon>
        <taxon>Sar</taxon>
        <taxon>Stramenopiles</taxon>
        <taxon>Oomycota</taxon>
        <taxon>Peronosporomycetes</taxon>
        <taxon>Peronosporales</taxon>
        <taxon>Peronosporaceae</taxon>
        <taxon>Phytophthora</taxon>
    </lineage>
</organism>
<sequence length="74" mass="8266">MKLQDDNVTLLDVRDIFDALIEMHPEASTYLGPDANIVKDPSFEEACVLVLANKTAQLAVEQEQMLDLFRSKSA</sequence>
<accession>A0AAD9GYD6</accession>
<keyword evidence="2" id="KW-1185">Reference proteome</keyword>
<gene>
    <name evidence="1" type="ORF">P3T76_002006</name>
</gene>
<dbReference type="Proteomes" id="UP001259832">
    <property type="component" value="Unassembled WGS sequence"/>
</dbReference>
<dbReference type="PANTHER" id="PTHR40866:SF1">
    <property type="entry name" value="BED-TYPE DOMAIN-CONTAINING PROTEIN"/>
    <property type="match status" value="1"/>
</dbReference>
<protein>
    <submittedName>
        <fullName evidence="1">Uncharacterized protein</fullName>
    </submittedName>
</protein>